<keyword evidence="3" id="KW-1185">Reference proteome</keyword>
<dbReference type="Gene3D" id="3.80.10.10">
    <property type="entry name" value="Ribonuclease Inhibitor"/>
    <property type="match status" value="1"/>
</dbReference>
<proteinExistence type="predicted"/>
<protein>
    <recommendedName>
        <fullName evidence="4">F-box domain-containing protein</fullName>
    </recommendedName>
</protein>
<evidence type="ECO:0008006" key="4">
    <source>
        <dbReference type="Google" id="ProtNLM"/>
    </source>
</evidence>
<dbReference type="Proteomes" id="UP000664132">
    <property type="component" value="Unassembled WGS sequence"/>
</dbReference>
<dbReference type="InterPro" id="IPR032675">
    <property type="entry name" value="LRR_dom_sf"/>
</dbReference>
<dbReference type="EMBL" id="JAFJYH010000010">
    <property type="protein sequence ID" value="KAG4425502.1"/>
    <property type="molecule type" value="Genomic_DNA"/>
</dbReference>
<dbReference type="OrthoDB" id="3565096at2759"/>
<feature type="compositionally biased region" description="Acidic residues" evidence="1">
    <location>
        <begin position="401"/>
        <end position="410"/>
    </location>
</feature>
<dbReference type="SUPFAM" id="SSF52047">
    <property type="entry name" value="RNI-like"/>
    <property type="match status" value="1"/>
</dbReference>
<organism evidence="2 3">
    <name type="scientific">Cadophora malorum</name>
    <dbReference type="NCBI Taxonomy" id="108018"/>
    <lineage>
        <taxon>Eukaryota</taxon>
        <taxon>Fungi</taxon>
        <taxon>Dikarya</taxon>
        <taxon>Ascomycota</taxon>
        <taxon>Pezizomycotina</taxon>
        <taxon>Leotiomycetes</taxon>
        <taxon>Helotiales</taxon>
        <taxon>Ploettnerulaceae</taxon>
        <taxon>Cadophora</taxon>
    </lineage>
</organism>
<gene>
    <name evidence="2" type="ORF">IFR04_001421</name>
</gene>
<evidence type="ECO:0000256" key="1">
    <source>
        <dbReference type="SAM" id="MobiDB-lite"/>
    </source>
</evidence>
<dbReference type="AlphaFoldDB" id="A0A8H7WIN7"/>
<sequence length="428" mass="48916">MPTKDMIKLPVDIWYLVFEELGSVDFEGQYDDSFTGEMYRKWLPETRLVCKDFDTVVTPWVYQYTYIERNTLMEKLINDSGAACSEFKSNICKHAASLEVSSNPEFMGFNAEIIENCISLENLYWWYPDGNRGDAHDNTKMVSSCFNAFVNGKSTALLWGFDEHVDRCHCQHLDYYWPSKTSRLQSMTSGTLGRDLQLAVYRTSYKKVYDPLSQLGPVPNLKTTMIHTLILTNYSQGVGSEGLTPCEKKLPAMQKLKLVYYAWKTPLEGFSRIWDFSMLRCLSTDVSDFVKLMSRAPLEDLVHLRTLHLSSTWYQTNEEVLLTWGHILSIIDSCPSLECLKLDCKDWQKYLSMSSVDKIGPRLKKLRLRDPYKAIIVPQRALTEGLSCCPIGDAEHSDSWVTDDDDEGEDVGGTRSDDPTNGDDLDIS</sequence>
<reference evidence="2" key="1">
    <citation type="submission" date="2021-02" db="EMBL/GenBank/DDBJ databases">
        <title>Genome sequence Cadophora malorum strain M34.</title>
        <authorList>
            <person name="Stefanovic E."/>
            <person name="Vu D."/>
            <person name="Scully C."/>
            <person name="Dijksterhuis J."/>
            <person name="Roader J."/>
            <person name="Houbraken J."/>
        </authorList>
    </citation>
    <scope>NUCLEOTIDE SEQUENCE</scope>
    <source>
        <strain evidence="2">M34</strain>
    </source>
</reference>
<accession>A0A8H7WIN7</accession>
<comment type="caution">
    <text evidence="2">The sequence shown here is derived from an EMBL/GenBank/DDBJ whole genome shotgun (WGS) entry which is preliminary data.</text>
</comment>
<feature type="region of interest" description="Disordered" evidence="1">
    <location>
        <begin position="395"/>
        <end position="428"/>
    </location>
</feature>
<evidence type="ECO:0000313" key="2">
    <source>
        <dbReference type="EMBL" id="KAG4425502.1"/>
    </source>
</evidence>
<name>A0A8H7WIN7_9HELO</name>
<evidence type="ECO:0000313" key="3">
    <source>
        <dbReference type="Proteomes" id="UP000664132"/>
    </source>
</evidence>